<sequence>MYKLIDHMFTKYQAYHTWSNQGNENICHFAYIINHGCPSNNNLLYVDDCFDIDSRLLDSYTLPLLYSELTNVIGVNSVENLVIFESYDKARQYYRENMSN</sequence>
<dbReference type="RefSeq" id="XP_020075905.1">
    <property type="nucleotide sequence ID" value="XM_020223552.1"/>
</dbReference>
<organism evidence="1 2">
    <name type="scientific">Hyphopichia burtonii NRRL Y-1933</name>
    <dbReference type="NCBI Taxonomy" id="984485"/>
    <lineage>
        <taxon>Eukaryota</taxon>
        <taxon>Fungi</taxon>
        <taxon>Dikarya</taxon>
        <taxon>Ascomycota</taxon>
        <taxon>Saccharomycotina</taxon>
        <taxon>Pichiomycetes</taxon>
        <taxon>Debaryomycetaceae</taxon>
        <taxon>Hyphopichia</taxon>
    </lineage>
</organism>
<evidence type="ECO:0000313" key="1">
    <source>
        <dbReference type="EMBL" id="ODV66838.1"/>
    </source>
</evidence>
<gene>
    <name evidence="1" type="ORF">HYPBUDRAFT_6154</name>
</gene>
<dbReference type="GeneID" id="30998101"/>
<proteinExistence type="predicted"/>
<reference evidence="2" key="1">
    <citation type="submission" date="2016-05" db="EMBL/GenBank/DDBJ databases">
        <title>Comparative genomics of biotechnologically important yeasts.</title>
        <authorList>
            <consortium name="DOE Joint Genome Institute"/>
            <person name="Riley R."/>
            <person name="Haridas S."/>
            <person name="Wolfe K.H."/>
            <person name="Lopes M.R."/>
            <person name="Hittinger C.T."/>
            <person name="Goker M."/>
            <person name="Salamov A."/>
            <person name="Wisecaver J."/>
            <person name="Long T.M."/>
            <person name="Aerts A.L."/>
            <person name="Barry K."/>
            <person name="Choi C."/>
            <person name="Clum A."/>
            <person name="Coughlan A.Y."/>
            <person name="Deshpande S."/>
            <person name="Douglass A.P."/>
            <person name="Hanson S.J."/>
            <person name="Klenk H.-P."/>
            <person name="Labutti K."/>
            <person name="Lapidus A."/>
            <person name="Lindquist E."/>
            <person name="Lipzen A."/>
            <person name="Meier-Kolthoff J.P."/>
            <person name="Ohm R.A."/>
            <person name="Otillar R.P."/>
            <person name="Pangilinan J."/>
            <person name="Peng Y."/>
            <person name="Rokas A."/>
            <person name="Rosa C.A."/>
            <person name="Scheuner C."/>
            <person name="Sibirny A.A."/>
            <person name="Slot J.C."/>
            <person name="Stielow J.B."/>
            <person name="Sun H."/>
            <person name="Kurtzman C.P."/>
            <person name="Blackwell M."/>
            <person name="Grigoriev I.V."/>
            <person name="Jeffries T.W."/>
        </authorList>
    </citation>
    <scope>NUCLEOTIDE SEQUENCE [LARGE SCALE GENOMIC DNA]</scope>
    <source>
        <strain evidence="2">NRRL Y-1933</strain>
    </source>
</reference>
<dbReference type="EMBL" id="KV454541">
    <property type="protein sequence ID" value="ODV66838.1"/>
    <property type="molecule type" value="Genomic_DNA"/>
</dbReference>
<accession>A0A1E4RHV5</accession>
<dbReference type="AlphaFoldDB" id="A0A1E4RHV5"/>
<name>A0A1E4RHV5_9ASCO</name>
<protein>
    <submittedName>
        <fullName evidence="1">Uncharacterized protein</fullName>
    </submittedName>
</protein>
<keyword evidence="2" id="KW-1185">Reference proteome</keyword>
<dbReference type="Proteomes" id="UP000095085">
    <property type="component" value="Unassembled WGS sequence"/>
</dbReference>
<evidence type="ECO:0000313" key="2">
    <source>
        <dbReference type="Proteomes" id="UP000095085"/>
    </source>
</evidence>